<evidence type="ECO:0000313" key="2">
    <source>
        <dbReference type="Proteomes" id="UP001296943"/>
    </source>
</evidence>
<gene>
    <name evidence="1" type="ORF">JOC48_002627</name>
</gene>
<dbReference type="Proteomes" id="UP001296943">
    <property type="component" value="Unassembled WGS sequence"/>
</dbReference>
<dbReference type="RefSeq" id="WP_204500289.1">
    <property type="nucleotide sequence ID" value="NZ_JAFBDR010000014.1"/>
</dbReference>
<dbReference type="InterPro" id="IPR038449">
    <property type="entry name" value="SirA_sf"/>
</dbReference>
<proteinExistence type="predicted"/>
<evidence type="ECO:0000313" key="1">
    <source>
        <dbReference type="EMBL" id="MBM7572124.1"/>
    </source>
</evidence>
<comment type="caution">
    <text evidence="1">The sequence shown here is derived from an EMBL/GenBank/DDBJ whole genome shotgun (WGS) entry which is preliminary data.</text>
</comment>
<sequence>MQKYSIFWIEEEFCFHYFYKSEILYRFLNEYLSNASRSDLLAQFKFVTKNIPYHPLMTDIRKYHKNKIKIIKNGKDIILLLDNHPLEIQCYDRYMTVSCSSVEIADNVLFQALKAFHPSFFIIENGTTNSGWITPVKKEILL</sequence>
<dbReference type="InterPro" id="IPR019683">
    <property type="entry name" value="SirA"/>
</dbReference>
<name>A0ABS2N1W3_9BACI</name>
<evidence type="ECO:0008006" key="3">
    <source>
        <dbReference type="Google" id="ProtNLM"/>
    </source>
</evidence>
<dbReference type="Pfam" id="PF10747">
    <property type="entry name" value="SirA"/>
    <property type="match status" value="1"/>
</dbReference>
<reference evidence="1 2" key="1">
    <citation type="submission" date="2021-01" db="EMBL/GenBank/DDBJ databases">
        <title>Genomic Encyclopedia of Type Strains, Phase IV (KMG-IV): sequencing the most valuable type-strain genomes for metagenomic binning, comparative biology and taxonomic classification.</title>
        <authorList>
            <person name="Goeker M."/>
        </authorList>
    </citation>
    <scope>NUCLEOTIDE SEQUENCE [LARGE SCALE GENOMIC DNA]</scope>
    <source>
        <strain evidence="1 2">DSM 23711</strain>
    </source>
</reference>
<organism evidence="1 2">
    <name type="scientific">Aquibacillus albus</name>
    <dbReference type="NCBI Taxonomy" id="1168171"/>
    <lineage>
        <taxon>Bacteria</taxon>
        <taxon>Bacillati</taxon>
        <taxon>Bacillota</taxon>
        <taxon>Bacilli</taxon>
        <taxon>Bacillales</taxon>
        <taxon>Bacillaceae</taxon>
        <taxon>Aquibacillus</taxon>
    </lineage>
</organism>
<accession>A0ABS2N1W3</accession>
<dbReference type="Gene3D" id="3.30.310.250">
    <property type="entry name" value="Sporulation inhibitor of replication protein SirA"/>
    <property type="match status" value="1"/>
</dbReference>
<dbReference type="EMBL" id="JAFBDR010000014">
    <property type="protein sequence ID" value="MBM7572124.1"/>
    <property type="molecule type" value="Genomic_DNA"/>
</dbReference>
<protein>
    <recommendedName>
        <fullName evidence="3">Sporulation inhibitor of replication protein SirA</fullName>
    </recommendedName>
</protein>
<keyword evidence="2" id="KW-1185">Reference proteome</keyword>